<sequence length="623" mass="69181">QQNETFILCNCTMARCIENNTIEIIPYECPPLENITCTNGKKPVLAYDEYYCCQHYVCDCVCEGWGDPHYITFDGLYYSYQGNCTYVLMEEISPHHNLKIYIDNVHCDPTEDVSCPRSIIISYGSQVITLINYNLIGAVELEALQDGVPLKLPYWQNGVKVLNSGLNLIYEIPRLKVVITFGIIGFSANLPYQYFGRNTQGHCGTCTNNQADDCMLPGGQLVESCAVMADYWPAKHIHQPDCQVPSVPPTTGPQPTPTPMTPCKPDSICHLLWSSVFEKCHPFVSPNNFYQGCVFDSCHMSNPTVECTSLQIYAAACAQAGVCLHWRNHTKICASNCPSDKVYKPCGPAEPPTCDDDLNEPTLNFTTEGCFCPDGMKLFNKESGVCVDKCVPVIICQECTCTNVVDTRTGLLKISCEFLQCNEKCDQGFEYVEPDSDECCGKCVQTHCILNLNGTKELLLQGQSWSPSGSQCEIYTCVSTAGALATVSSQIVCPPFQQDNCEPNTIQTAANGCCKICVEKEKACKIVPVKTKITHKDCQSIEEVELPYCEGSCNTYTKYSELAAAMEHSCSCCKETRSTFRFIDLHCLNGDVVHHKYIYVEACSCDLSECSQTASKARKRRSY</sequence>
<feature type="disulfide bond" evidence="5">
    <location>
        <begin position="549"/>
        <end position="603"/>
    </location>
</feature>
<dbReference type="SMART" id="SM00216">
    <property type="entry name" value="VWD"/>
    <property type="match status" value="1"/>
</dbReference>
<dbReference type="Pfam" id="PF00094">
    <property type="entry name" value="VWD"/>
    <property type="match status" value="1"/>
</dbReference>
<dbReference type="EMBL" id="CAAE01008904">
    <property type="protein sequence ID" value="CAF91618.1"/>
    <property type="molecule type" value="Genomic_DNA"/>
</dbReference>
<dbReference type="InterPro" id="IPR050780">
    <property type="entry name" value="Mucin_vWF_Thrombospondin_sf"/>
</dbReference>
<dbReference type="AlphaFoldDB" id="Q4T664"/>
<dbReference type="PROSITE" id="PS51233">
    <property type="entry name" value="VWFD"/>
    <property type="match status" value="1"/>
</dbReference>
<dbReference type="KEGG" id="tng:GSTEN00006461G001"/>
<dbReference type="InterPro" id="IPR036084">
    <property type="entry name" value="Ser_inhib-like_sf"/>
</dbReference>
<dbReference type="SUPFAM" id="SSF57567">
    <property type="entry name" value="Serine protease inhibitors"/>
    <property type="match status" value="1"/>
</dbReference>
<evidence type="ECO:0000313" key="8">
    <source>
        <dbReference type="EMBL" id="CAF91618.1"/>
    </source>
</evidence>
<proteinExistence type="predicted"/>
<protein>
    <submittedName>
        <fullName evidence="8">(spotted green pufferfish) hypothetical protein</fullName>
    </submittedName>
</protein>
<evidence type="ECO:0000256" key="5">
    <source>
        <dbReference type="PROSITE-ProRule" id="PRU00039"/>
    </source>
</evidence>
<feature type="domain" description="VWFD" evidence="7">
    <location>
        <begin position="60"/>
        <end position="243"/>
    </location>
</feature>
<evidence type="ECO:0000256" key="2">
    <source>
        <dbReference type="ARBA" id="ARBA00022525"/>
    </source>
</evidence>
<dbReference type="GO" id="GO:0005576">
    <property type="term" value="C:extracellular region"/>
    <property type="evidence" value="ECO:0007669"/>
    <property type="project" value="UniProtKB-SubCell"/>
</dbReference>
<evidence type="ECO:0000256" key="4">
    <source>
        <dbReference type="ARBA" id="ARBA00023180"/>
    </source>
</evidence>
<evidence type="ECO:0000256" key="1">
    <source>
        <dbReference type="ARBA" id="ARBA00004613"/>
    </source>
</evidence>
<dbReference type="OrthoDB" id="10071893at2759"/>
<evidence type="ECO:0000259" key="6">
    <source>
        <dbReference type="PROSITE" id="PS01225"/>
    </source>
</evidence>
<organism evidence="8">
    <name type="scientific">Tetraodon nigroviridis</name>
    <name type="common">Spotted green pufferfish</name>
    <name type="synonym">Chelonodon nigroviridis</name>
    <dbReference type="NCBI Taxonomy" id="99883"/>
    <lineage>
        <taxon>Eukaryota</taxon>
        <taxon>Metazoa</taxon>
        <taxon>Chordata</taxon>
        <taxon>Craniata</taxon>
        <taxon>Vertebrata</taxon>
        <taxon>Euteleostomi</taxon>
        <taxon>Actinopterygii</taxon>
        <taxon>Neopterygii</taxon>
        <taxon>Teleostei</taxon>
        <taxon>Neoteleostei</taxon>
        <taxon>Acanthomorphata</taxon>
        <taxon>Eupercaria</taxon>
        <taxon>Tetraodontiformes</taxon>
        <taxon>Tetradontoidea</taxon>
        <taxon>Tetraodontidae</taxon>
        <taxon>Tetraodon</taxon>
    </lineage>
</organism>
<dbReference type="InterPro" id="IPR006208">
    <property type="entry name" value="Glyco_hormone_CN"/>
</dbReference>
<dbReference type="PROSITE" id="PS01185">
    <property type="entry name" value="CTCK_1"/>
    <property type="match status" value="1"/>
</dbReference>
<comment type="caution">
    <text evidence="8">The sequence shown here is derived from an EMBL/GenBank/DDBJ whole genome shotgun (WGS) entry which is preliminary data.</text>
</comment>
<feature type="disulfide bond" evidence="5">
    <location>
        <begin position="553"/>
        <end position="605"/>
    </location>
</feature>
<dbReference type="SMART" id="SM00832">
    <property type="entry name" value="C8"/>
    <property type="match status" value="1"/>
</dbReference>
<dbReference type="CDD" id="cd19941">
    <property type="entry name" value="TIL"/>
    <property type="match status" value="1"/>
</dbReference>
<keyword evidence="2" id="KW-0964">Secreted</keyword>
<name>Q4T664_TETNG</name>
<dbReference type="Gene3D" id="2.10.90.10">
    <property type="entry name" value="Cystine-knot cytokines"/>
    <property type="match status" value="1"/>
</dbReference>
<evidence type="ECO:0000259" key="7">
    <source>
        <dbReference type="PROSITE" id="PS51233"/>
    </source>
</evidence>
<gene>
    <name evidence="8" type="ORF">GSTENG00006461001</name>
</gene>
<dbReference type="InterPro" id="IPR014853">
    <property type="entry name" value="VWF/SSPO/ZAN-like_Cys-rich_dom"/>
</dbReference>
<dbReference type="InterPro" id="IPR006207">
    <property type="entry name" value="Cys_knot_C"/>
</dbReference>
<dbReference type="SMART" id="SM00041">
    <property type="entry name" value="CT"/>
    <property type="match status" value="1"/>
</dbReference>
<reference evidence="8" key="2">
    <citation type="submission" date="2004-02" db="EMBL/GenBank/DDBJ databases">
        <authorList>
            <consortium name="Genoscope"/>
            <consortium name="Whitehead Institute Centre for Genome Research"/>
        </authorList>
    </citation>
    <scope>NUCLEOTIDE SEQUENCE</scope>
</reference>
<feature type="non-terminal residue" evidence="8">
    <location>
        <position position="1"/>
    </location>
</feature>
<feature type="domain" description="CTCK" evidence="6">
    <location>
        <begin position="524"/>
        <end position="611"/>
    </location>
</feature>
<dbReference type="Gene3D" id="2.10.25.10">
    <property type="entry name" value="Laminin"/>
    <property type="match status" value="1"/>
</dbReference>
<dbReference type="Pfam" id="PF00007">
    <property type="entry name" value="Cys_knot"/>
    <property type="match status" value="1"/>
</dbReference>
<dbReference type="Pfam" id="PF08742">
    <property type="entry name" value="C8"/>
    <property type="match status" value="1"/>
</dbReference>
<feature type="non-terminal residue" evidence="8">
    <location>
        <position position="623"/>
    </location>
</feature>
<keyword evidence="3 5" id="KW-1015">Disulfide bond</keyword>
<evidence type="ECO:0000256" key="3">
    <source>
        <dbReference type="ARBA" id="ARBA00023157"/>
    </source>
</evidence>
<dbReference type="InterPro" id="IPR029034">
    <property type="entry name" value="Cystine-knot_cytokine"/>
</dbReference>
<comment type="caution">
    <text evidence="5">Lacks conserved residue(s) required for the propagation of feature annotation.</text>
</comment>
<dbReference type="PANTHER" id="PTHR11339:SF406">
    <property type="entry name" value="MUCIN-5AC-LIKE"/>
    <property type="match status" value="1"/>
</dbReference>
<dbReference type="InterPro" id="IPR001846">
    <property type="entry name" value="VWF_type-D"/>
</dbReference>
<feature type="disulfide bond" evidence="5">
    <location>
        <begin position="538"/>
        <end position="587"/>
    </location>
</feature>
<comment type="subcellular location">
    <subcellularLocation>
        <location evidence="1">Secreted</location>
    </subcellularLocation>
</comment>
<accession>Q4T664</accession>
<keyword evidence="4" id="KW-0325">Glycoprotein</keyword>
<reference evidence="8" key="1">
    <citation type="journal article" date="2004" name="Nature">
        <title>Genome duplication in the teleost fish Tetraodon nigroviridis reveals the early vertebrate proto-karyotype.</title>
        <authorList>
            <person name="Jaillon O."/>
            <person name="Aury J.-M."/>
            <person name="Brunet F."/>
            <person name="Petit J.-L."/>
            <person name="Stange-Thomann N."/>
            <person name="Mauceli E."/>
            <person name="Bouneau L."/>
            <person name="Fischer C."/>
            <person name="Ozouf-Costaz C."/>
            <person name="Bernot A."/>
            <person name="Nicaud S."/>
            <person name="Jaffe D."/>
            <person name="Fisher S."/>
            <person name="Lutfalla G."/>
            <person name="Dossat C."/>
            <person name="Segurens B."/>
            <person name="Dasilva C."/>
            <person name="Salanoubat M."/>
            <person name="Levy M."/>
            <person name="Boudet N."/>
            <person name="Castellano S."/>
            <person name="Anthouard V."/>
            <person name="Jubin C."/>
            <person name="Castelli V."/>
            <person name="Katinka M."/>
            <person name="Vacherie B."/>
            <person name="Biemont C."/>
            <person name="Skalli Z."/>
            <person name="Cattolico L."/>
            <person name="Poulain J."/>
            <person name="De Berardinis V."/>
            <person name="Cruaud C."/>
            <person name="Duprat S."/>
            <person name="Brottier P."/>
            <person name="Coutanceau J.-P."/>
            <person name="Gouzy J."/>
            <person name="Parra G."/>
            <person name="Lardier G."/>
            <person name="Chapple C."/>
            <person name="McKernan K.J."/>
            <person name="McEwan P."/>
            <person name="Bosak S."/>
            <person name="Kellis M."/>
            <person name="Volff J.-N."/>
            <person name="Guigo R."/>
            <person name="Zody M.C."/>
            <person name="Mesirov J."/>
            <person name="Lindblad-Toh K."/>
            <person name="Birren B."/>
            <person name="Nusbaum C."/>
            <person name="Kahn D."/>
            <person name="Robinson-Rechavi M."/>
            <person name="Laudet V."/>
            <person name="Schachter V."/>
            <person name="Quetier F."/>
            <person name="Saurin W."/>
            <person name="Scarpelli C."/>
            <person name="Wincker P."/>
            <person name="Lander E.S."/>
            <person name="Weissenbach J."/>
            <person name="Roest Crollius H."/>
        </authorList>
    </citation>
    <scope>NUCLEOTIDE SEQUENCE [LARGE SCALE GENOMIC DNA]</scope>
</reference>
<dbReference type="PANTHER" id="PTHR11339">
    <property type="entry name" value="EXTRACELLULAR MATRIX GLYCOPROTEIN RELATED"/>
    <property type="match status" value="1"/>
</dbReference>
<dbReference type="PROSITE" id="PS01225">
    <property type="entry name" value="CTCK_2"/>
    <property type="match status" value="1"/>
</dbReference>